<organism evidence="1 2">
    <name type="scientific">Coemansia asiatica</name>
    <dbReference type="NCBI Taxonomy" id="1052880"/>
    <lineage>
        <taxon>Eukaryota</taxon>
        <taxon>Fungi</taxon>
        <taxon>Fungi incertae sedis</taxon>
        <taxon>Zoopagomycota</taxon>
        <taxon>Kickxellomycotina</taxon>
        <taxon>Kickxellomycetes</taxon>
        <taxon>Kickxellales</taxon>
        <taxon>Kickxellaceae</taxon>
        <taxon>Coemansia</taxon>
    </lineage>
</organism>
<proteinExistence type="predicted"/>
<keyword evidence="2" id="KW-1185">Reference proteome</keyword>
<dbReference type="AlphaFoldDB" id="A0A9W8CL93"/>
<dbReference type="EMBL" id="JANBOH010000063">
    <property type="protein sequence ID" value="KAJ1646391.1"/>
    <property type="molecule type" value="Genomic_DNA"/>
</dbReference>
<dbReference type="SUPFAM" id="SSF52047">
    <property type="entry name" value="RNI-like"/>
    <property type="match status" value="1"/>
</dbReference>
<evidence type="ECO:0000313" key="2">
    <source>
        <dbReference type="Proteomes" id="UP001145021"/>
    </source>
</evidence>
<sequence length="259" mass="29286">MDDIEAAASRLDSIRLGGSDQYCVAFPNLKSLYINGNPIMPEMILSANLPSSLETVSVAESLENLSLCTKLKTNSINNLKAILNMDYFDSQETFYRVTNTLFGKSSICNKVSLELRNIPFELDEERLDWSKVTELTLGNPITYPQLTRLLPRLTNLQDLIVSQFSCREIEREMLSLNIETTQVGQTLKSLSNSLQSVWLLNIADNSSYDLAALCVQHLLSQLPALLNIKSFYCQADALEDFAYEYQDYFPHLAYLNIID</sequence>
<accession>A0A9W8CL93</accession>
<protein>
    <submittedName>
        <fullName evidence="1">Uncharacterized protein</fullName>
    </submittedName>
</protein>
<gene>
    <name evidence="1" type="ORF">LPJ64_002136</name>
</gene>
<comment type="caution">
    <text evidence="1">The sequence shown here is derived from an EMBL/GenBank/DDBJ whole genome shotgun (WGS) entry which is preliminary data.</text>
</comment>
<name>A0A9W8CL93_9FUNG</name>
<evidence type="ECO:0000313" key="1">
    <source>
        <dbReference type="EMBL" id="KAJ1646391.1"/>
    </source>
</evidence>
<dbReference type="Proteomes" id="UP001145021">
    <property type="component" value="Unassembled WGS sequence"/>
</dbReference>
<reference evidence="1" key="1">
    <citation type="submission" date="2022-07" db="EMBL/GenBank/DDBJ databases">
        <title>Phylogenomic reconstructions and comparative analyses of Kickxellomycotina fungi.</title>
        <authorList>
            <person name="Reynolds N.K."/>
            <person name="Stajich J.E."/>
            <person name="Barry K."/>
            <person name="Grigoriev I.V."/>
            <person name="Crous P."/>
            <person name="Smith M.E."/>
        </authorList>
    </citation>
    <scope>NUCLEOTIDE SEQUENCE</scope>
    <source>
        <strain evidence="1">NBRC 105413</strain>
    </source>
</reference>